<gene>
    <name evidence="1" type="ORF">PMAYCL1PPCAC_20950</name>
</gene>
<sequence length="134" mass="15168">LTMLTTSPSTSTEFLCQRNFFWNCHQSFDHCPLLIISTIIADADLQILHLGLSATSSVRTKCNGDQSYSKCLREDLINCELRIQSAITYGIYRPKAQTCSLRNCPISARKCGWKLLIISTFEVSVTRKTIILFK</sequence>
<accession>A0AAN5CUX5</accession>
<proteinExistence type="predicted"/>
<feature type="non-terminal residue" evidence="1">
    <location>
        <position position="134"/>
    </location>
</feature>
<evidence type="ECO:0000313" key="2">
    <source>
        <dbReference type="Proteomes" id="UP001328107"/>
    </source>
</evidence>
<dbReference type="AlphaFoldDB" id="A0AAN5CUX5"/>
<name>A0AAN5CUX5_9BILA</name>
<dbReference type="EMBL" id="BTRK01000004">
    <property type="protein sequence ID" value="GMR50755.1"/>
    <property type="molecule type" value="Genomic_DNA"/>
</dbReference>
<comment type="caution">
    <text evidence="1">The sequence shown here is derived from an EMBL/GenBank/DDBJ whole genome shotgun (WGS) entry which is preliminary data.</text>
</comment>
<protein>
    <submittedName>
        <fullName evidence="1">Uncharacterized protein</fullName>
    </submittedName>
</protein>
<organism evidence="1 2">
    <name type="scientific">Pristionchus mayeri</name>
    <dbReference type="NCBI Taxonomy" id="1317129"/>
    <lineage>
        <taxon>Eukaryota</taxon>
        <taxon>Metazoa</taxon>
        <taxon>Ecdysozoa</taxon>
        <taxon>Nematoda</taxon>
        <taxon>Chromadorea</taxon>
        <taxon>Rhabditida</taxon>
        <taxon>Rhabditina</taxon>
        <taxon>Diplogasteromorpha</taxon>
        <taxon>Diplogasteroidea</taxon>
        <taxon>Neodiplogasteridae</taxon>
        <taxon>Pristionchus</taxon>
    </lineage>
</organism>
<dbReference type="Proteomes" id="UP001328107">
    <property type="component" value="Unassembled WGS sequence"/>
</dbReference>
<keyword evidence="2" id="KW-1185">Reference proteome</keyword>
<evidence type="ECO:0000313" key="1">
    <source>
        <dbReference type="EMBL" id="GMR50755.1"/>
    </source>
</evidence>
<feature type="non-terminal residue" evidence="1">
    <location>
        <position position="1"/>
    </location>
</feature>
<reference evidence="2" key="1">
    <citation type="submission" date="2022-10" db="EMBL/GenBank/DDBJ databases">
        <title>Genome assembly of Pristionchus species.</title>
        <authorList>
            <person name="Yoshida K."/>
            <person name="Sommer R.J."/>
        </authorList>
    </citation>
    <scope>NUCLEOTIDE SEQUENCE [LARGE SCALE GENOMIC DNA]</scope>
    <source>
        <strain evidence="2">RS5460</strain>
    </source>
</reference>